<name>A0A0M6YIF6_9RHOB</name>
<dbReference type="EMBL" id="CXSU01000005">
    <property type="protein sequence ID" value="CTQ48836.1"/>
    <property type="molecule type" value="Genomic_DNA"/>
</dbReference>
<accession>A0A0M6YIF6</accession>
<protein>
    <submittedName>
        <fullName evidence="2">Uncharacterized protein</fullName>
    </submittedName>
</protein>
<keyword evidence="1" id="KW-0472">Membrane</keyword>
<sequence>MSDLSGLANAGFGMIITAPIALVGAVLLAFVRLVFGTKI</sequence>
<reference evidence="2 3" key="1">
    <citation type="submission" date="2015-07" db="EMBL/GenBank/DDBJ databases">
        <authorList>
            <person name="Noorani M."/>
        </authorList>
    </citation>
    <scope>NUCLEOTIDE SEQUENCE [LARGE SCALE GENOMIC DNA]</scope>
    <source>
        <strain evidence="2 3">CECT 7802</strain>
    </source>
</reference>
<keyword evidence="3" id="KW-1185">Reference proteome</keyword>
<evidence type="ECO:0000256" key="1">
    <source>
        <dbReference type="SAM" id="Phobius"/>
    </source>
</evidence>
<gene>
    <name evidence="2" type="ORF">JDO7802_00843</name>
</gene>
<proteinExistence type="predicted"/>
<evidence type="ECO:0000313" key="3">
    <source>
        <dbReference type="Proteomes" id="UP000049222"/>
    </source>
</evidence>
<organism evidence="2 3">
    <name type="scientific">Jannaschia donghaensis</name>
    <dbReference type="NCBI Taxonomy" id="420998"/>
    <lineage>
        <taxon>Bacteria</taxon>
        <taxon>Pseudomonadati</taxon>
        <taxon>Pseudomonadota</taxon>
        <taxon>Alphaproteobacteria</taxon>
        <taxon>Rhodobacterales</taxon>
        <taxon>Roseobacteraceae</taxon>
        <taxon>Jannaschia</taxon>
    </lineage>
</organism>
<keyword evidence="1" id="KW-0812">Transmembrane</keyword>
<dbReference type="Proteomes" id="UP000049222">
    <property type="component" value="Unassembled WGS sequence"/>
</dbReference>
<dbReference type="AlphaFoldDB" id="A0A0M6YIF6"/>
<feature type="transmembrane region" description="Helical" evidence="1">
    <location>
        <begin position="12"/>
        <end position="35"/>
    </location>
</feature>
<keyword evidence="1" id="KW-1133">Transmembrane helix</keyword>
<evidence type="ECO:0000313" key="2">
    <source>
        <dbReference type="EMBL" id="CTQ48836.1"/>
    </source>
</evidence>